<dbReference type="OrthoDB" id="427002at2759"/>
<evidence type="ECO:0000313" key="2">
    <source>
        <dbReference type="EMBL" id="KAJ2799600.1"/>
    </source>
</evidence>
<feature type="non-terminal residue" evidence="2">
    <location>
        <position position="69"/>
    </location>
</feature>
<gene>
    <name evidence="2" type="ORF">H4R20_004375</name>
</gene>
<reference evidence="2" key="1">
    <citation type="submission" date="2022-07" db="EMBL/GenBank/DDBJ databases">
        <title>Phylogenomic reconstructions and comparative analyses of Kickxellomycotina fungi.</title>
        <authorList>
            <person name="Reynolds N.K."/>
            <person name="Stajich J.E."/>
            <person name="Barry K."/>
            <person name="Grigoriev I.V."/>
            <person name="Crous P."/>
            <person name="Smith M.E."/>
        </authorList>
    </citation>
    <scope>NUCLEOTIDE SEQUENCE</scope>
    <source>
        <strain evidence="2">NRRL 1565</strain>
    </source>
</reference>
<evidence type="ECO:0000313" key="3">
    <source>
        <dbReference type="Proteomes" id="UP001140094"/>
    </source>
</evidence>
<keyword evidence="3" id="KW-1185">Reference proteome</keyword>
<organism evidence="2 3">
    <name type="scientific">Coemansia guatemalensis</name>
    <dbReference type="NCBI Taxonomy" id="2761395"/>
    <lineage>
        <taxon>Eukaryota</taxon>
        <taxon>Fungi</taxon>
        <taxon>Fungi incertae sedis</taxon>
        <taxon>Zoopagomycota</taxon>
        <taxon>Kickxellomycotina</taxon>
        <taxon>Kickxellomycetes</taxon>
        <taxon>Kickxellales</taxon>
        <taxon>Kickxellaceae</taxon>
        <taxon>Coemansia</taxon>
    </lineage>
</organism>
<sequence>MGRRAKNKQDVPLPLELENKIEGKVTKKLNDRLKHEAIRARKQREAALKQNKDSRRTQVPASPKDNKRK</sequence>
<dbReference type="EMBL" id="JANBUO010001148">
    <property type="protein sequence ID" value="KAJ2799600.1"/>
    <property type="molecule type" value="Genomic_DNA"/>
</dbReference>
<evidence type="ECO:0000256" key="1">
    <source>
        <dbReference type="SAM" id="MobiDB-lite"/>
    </source>
</evidence>
<dbReference type="Proteomes" id="UP001140094">
    <property type="component" value="Unassembled WGS sequence"/>
</dbReference>
<name>A0A9W8LRS8_9FUNG</name>
<dbReference type="AlphaFoldDB" id="A0A9W8LRS8"/>
<feature type="compositionally biased region" description="Basic and acidic residues" evidence="1">
    <location>
        <begin position="39"/>
        <end position="56"/>
    </location>
</feature>
<feature type="region of interest" description="Disordered" evidence="1">
    <location>
        <begin position="39"/>
        <end position="69"/>
    </location>
</feature>
<accession>A0A9W8LRS8</accession>
<proteinExistence type="predicted"/>
<protein>
    <submittedName>
        <fullName evidence="2">Uncharacterized protein</fullName>
    </submittedName>
</protein>
<comment type="caution">
    <text evidence="2">The sequence shown here is derived from an EMBL/GenBank/DDBJ whole genome shotgun (WGS) entry which is preliminary data.</text>
</comment>